<proteinExistence type="predicted"/>
<name>A0A1C7D6F3_9SPHN</name>
<dbReference type="Pfam" id="PF00196">
    <property type="entry name" value="GerE"/>
    <property type="match status" value="1"/>
</dbReference>
<dbReference type="PANTHER" id="PTHR44688">
    <property type="entry name" value="DNA-BINDING TRANSCRIPTIONAL ACTIVATOR DEVR_DOSR"/>
    <property type="match status" value="1"/>
</dbReference>
<dbReference type="InterPro" id="IPR025091">
    <property type="entry name" value="DUF4019"/>
</dbReference>
<dbReference type="GO" id="GO:0003677">
    <property type="term" value="F:DNA binding"/>
    <property type="evidence" value="ECO:0007669"/>
    <property type="project" value="UniProtKB-KW"/>
</dbReference>
<dbReference type="KEGG" id="anh:A6F65_00560"/>
<dbReference type="CDD" id="cd06170">
    <property type="entry name" value="LuxR_C_like"/>
    <property type="match status" value="1"/>
</dbReference>
<dbReference type="InterPro" id="IPR000792">
    <property type="entry name" value="Tscrpt_reg_LuxR_C"/>
</dbReference>
<dbReference type="EMBL" id="CP016545">
    <property type="protein sequence ID" value="ANU06883.1"/>
    <property type="molecule type" value="Genomic_DNA"/>
</dbReference>
<reference evidence="6 7" key="1">
    <citation type="submission" date="2016-07" db="EMBL/GenBank/DDBJ databases">
        <title>Complete genome sequence of Altererythrobacter namhicola JCM 16345T, containing esterase-encoding genes.</title>
        <authorList>
            <person name="Cheng H."/>
            <person name="Wu Y.-H."/>
            <person name="Jian S.-L."/>
            <person name="Huo Y.-Y."/>
            <person name="Wang C.-S."/>
            <person name="Xu X.-W."/>
        </authorList>
    </citation>
    <scope>NUCLEOTIDE SEQUENCE [LARGE SCALE GENOMIC DNA]</scope>
    <source>
        <strain evidence="6 7">JCM 16345</strain>
    </source>
</reference>
<dbReference type="InterPro" id="IPR036388">
    <property type="entry name" value="WH-like_DNA-bd_sf"/>
</dbReference>
<keyword evidence="4" id="KW-0812">Transmembrane</keyword>
<evidence type="ECO:0000259" key="5">
    <source>
        <dbReference type="PROSITE" id="PS50043"/>
    </source>
</evidence>
<evidence type="ECO:0000313" key="7">
    <source>
        <dbReference type="Proteomes" id="UP000092698"/>
    </source>
</evidence>
<evidence type="ECO:0000256" key="3">
    <source>
        <dbReference type="ARBA" id="ARBA00023163"/>
    </source>
</evidence>
<feature type="transmembrane region" description="Helical" evidence="4">
    <location>
        <begin position="101"/>
        <end position="119"/>
    </location>
</feature>
<dbReference type="GO" id="GO:0006355">
    <property type="term" value="P:regulation of DNA-templated transcription"/>
    <property type="evidence" value="ECO:0007669"/>
    <property type="project" value="InterPro"/>
</dbReference>
<dbReference type="SMART" id="SM00421">
    <property type="entry name" value="HTH_LUXR"/>
    <property type="match status" value="1"/>
</dbReference>
<evidence type="ECO:0000256" key="1">
    <source>
        <dbReference type="ARBA" id="ARBA00023015"/>
    </source>
</evidence>
<dbReference type="SUPFAM" id="SSF46894">
    <property type="entry name" value="C-terminal effector domain of the bipartite response regulators"/>
    <property type="match status" value="1"/>
</dbReference>
<organism evidence="6 7">
    <name type="scientific">Paraurantiacibacter namhicola</name>
    <dbReference type="NCBI Taxonomy" id="645517"/>
    <lineage>
        <taxon>Bacteria</taxon>
        <taxon>Pseudomonadati</taxon>
        <taxon>Pseudomonadota</taxon>
        <taxon>Alphaproteobacteria</taxon>
        <taxon>Sphingomonadales</taxon>
        <taxon>Erythrobacteraceae</taxon>
        <taxon>Paraurantiacibacter</taxon>
    </lineage>
</organism>
<keyword evidence="3" id="KW-0804">Transcription</keyword>
<dbReference type="Gene3D" id="1.10.10.10">
    <property type="entry name" value="Winged helix-like DNA-binding domain superfamily/Winged helix DNA-binding domain"/>
    <property type="match status" value="1"/>
</dbReference>
<keyword evidence="7" id="KW-1185">Reference proteome</keyword>
<keyword evidence="2" id="KW-0238">DNA-binding</keyword>
<dbReference type="PANTHER" id="PTHR44688:SF16">
    <property type="entry name" value="DNA-BINDING TRANSCRIPTIONAL ACTIVATOR DEVR_DOSR"/>
    <property type="match status" value="1"/>
</dbReference>
<evidence type="ECO:0000256" key="4">
    <source>
        <dbReference type="SAM" id="Phobius"/>
    </source>
</evidence>
<gene>
    <name evidence="6" type="ORF">A6F65_00560</name>
</gene>
<dbReference type="PATRIC" id="fig|645517.4.peg.562"/>
<keyword evidence="1" id="KW-0805">Transcription regulation</keyword>
<evidence type="ECO:0000313" key="6">
    <source>
        <dbReference type="EMBL" id="ANU06883.1"/>
    </source>
</evidence>
<dbReference type="RefSeq" id="WP_067785713.1">
    <property type="nucleotide sequence ID" value="NZ_CP016545.1"/>
</dbReference>
<dbReference type="Pfam" id="PF13211">
    <property type="entry name" value="DUF4019"/>
    <property type="match status" value="1"/>
</dbReference>
<sequence length="245" mass="26976">MGADIERLTEKERETLRLMLRCHDAKSMARELDLSVHTVNDRLKEARRKLGVTSSREAARLLLEHEGPPPELLGAKTFGDAPGNASSDPARMKRRLSRRTIIAGAIAMSIIFAIGLILTSQMPDDGAASQAATVEAEDARAEDAARRWLELGDAGSWDAAYQSAATFLREANTQDNFVRVSSQVRAPLGENLSRELVSVRFLNAPPEGFMEVTFRSQFSAKPDVMEVLTLQEEAGEWRVVGILLD</sequence>
<protein>
    <submittedName>
        <fullName evidence="6">LuxR family regulatory protein</fullName>
    </submittedName>
</protein>
<accession>A0A1C7D6F3</accession>
<dbReference type="AlphaFoldDB" id="A0A1C7D6F3"/>
<keyword evidence="4" id="KW-0472">Membrane</keyword>
<evidence type="ECO:0000256" key="2">
    <source>
        <dbReference type="ARBA" id="ARBA00023125"/>
    </source>
</evidence>
<dbReference type="InterPro" id="IPR016032">
    <property type="entry name" value="Sig_transdc_resp-reg_C-effctor"/>
</dbReference>
<feature type="domain" description="HTH luxR-type" evidence="5">
    <location>
        <begin position="1"/>
        <end position="66"/>
    </location>
</feature>
<dbReference type="OrthoDB" id="7193436at2"/>
<keyword evidence="4" id="KW-1133">Transmembrane helix</keyword>
<dbReference type="PROSITE" id="PS50043">
    <property type="entry name" value="HTH_LUXR_2"/>
    <property type="match status" value="1"/>
</dbReference>
<dbReference type="Proteomes" id="UP000092698">
    <property type="component" value="Chromosome"/>
</dbReference>
<dbReference type="STRING" id="645517.A6F65_00560"/>